<sequence length="294" mass="32968">MEWFEAKRLPLALDLAPVLRSMQRANIPCWISEDAGEQVIWLASEAHRAILAQTLQAQSDGILQVPLTTGTTATEPSRSAFNWRGCWVTLLALILSALGGLLVYLDVNLQWVHWLTFTNVLVRGNSLYFTDLQFVLEQQEYWRLLTPIFLHFGLFHILFNGLWLWEMGRRIEVRRGAGSLMVITLLTGIASNLLQYAMSGPSFFGGMSGVLYGYLGYIWMWQKYHPSEGFGLHSGVIGFMLLWLVVCFTGLVDGFIDGQVANGAHLGGLLCGICLGLFGVITRKLEVQRVKKIK</sequence>
<feature type="domain" description="Peptidase S54 rhomboid" evidence="8">
    <location>
        <begin position="139"/>
        <end position="278"/>
    </location>
</feature>
<feature type="transmembrane region" description="Helical" evidence="7">
    <location>
        <begin position="264"/>
        <end position="282"/>
    </location>
</feature>
<keyword evidence="4 10" id="KW-0378">Hydrolase</keyword>
<feature type="transmembrane region" description="Helical" evidence="7">
    <location>
        <begin position="144"/>
        <end position="165"/>
    </location>
</feature>
<evidence type="ECO:0000256" key="1">
    <source>
        <dbReference type="ARBA" id="ARBA00004141"/>
    </source>
</evidence>
<gene>
    <name evidence="10" type="ORF">ACFOX3_17640</name>
</gene>
<dbReference type="InterPro" id="IPR050925">
    <property type="entry name" value="Rhomboid_protease_S54"/>
</dbReference>
<dbReference type="InterPro" id="IPR035952">
    <property type="entry name" value="Rhomboid-like_sf"/>
</dbReference>
<evidence type="ECO:0000256" key="7">
    <source>
        <dbReference type="SAM" id="Phobius"/>
    </source>
</evidence>
<name>A0ABV8V8A1_9GAMM</name>
<dbReference type="PANTHER" id="PTHR43731:SF14">
    <property type="entry name" value="PRESENILIN-ASSOCIATED RHOMBOID-LIKE PROTEIN, MITOCHONDRIAL"/>
    <property type="match status" value="1"/>
</dbReference>
<keyword evidence="6 7" id="KW-0472">Membrane</keyword>
<evidence type="ECO:0000313" key="10">
    <source>
        <dbReference type="EMBL" id="MFC4364144.1"/>
    </source>
</evidence>
<evidence type="ECO:0000256" key="2">
    <source>
        <dbReference type="ARBA" id="ARBA00009045"/>
    </source>
</evidence>
<dbReference type="EMBL" id="JBHSCX010000021">
    <property type="protein sequence ID" value="MFC4364144.1"/>
    <property type="molecule type" value="Genomic_DNA"/>
</dbReference>
<evidence type="ECO:0000256" key="5">
    <source>
        <dbReference type="ARBA" id="ARBA00022989"/>
    </source>
</evidence>
<dbReference type="InterPro" id="IPR022764">
    <property type="entry name" value="Peptidase_S54_rhomboid_dom"/>
</dbReference>
<protein>
    <submittedName>
        <fullName evidence="10">Rhomboid family intramembrane serine protease</fullName>
        <ecNumber evidence="10">3.4.21.105</ecNumber>
    </submittedName>
</protein>
<dbReference type="Gene3D" id="1.20.1540.10">
    <property type="entry name" value="Rhomboid-like"/>
    <property type="match status" value="1"/>
</dbReference>
<reference evidence="11" key="1">
    <citation type="journal article" date="2019" name="Int. J. Syst. Evol. Microbiol.">
        <title>The Global Catalogue of Microorganisms (GCM) 10K type strain sequencing project: providing services to taxonomists for standard genome sequencing and annotation.</title>
        <authorList>
            <consortium name="The Broad Institute Genomics Platform"/>
            <consortium name="The Broad Institute Genome Sequencing Center for Infectious Disease"/>
            <person name="Wu L."/>
            <person name="Ma J."/>
        </authorList>
    </citation>
    <scope>NUCLEOTIDE SEQUENCE [LARGE SCALE GENOMIC DNA]</scope>
    <source>
        <strain evidence="11">CECT 8570</strain>
    </source>
</reference>
<dbReference type="Pfam" id="PF16733">
    <property type="entry name" value="NRho"/>
    <property type="match status" value="1"/>
</dbReference>
<dbReference type="EC" id="3.4.21.105" evidence="10"/>
<feature type="transmembrane region" description="Helical" evidence="7">
    <location>
        <begin position="232"/>
        <end position="252"/>
    </location>
</feature>
<accession>A0ABV8V8A1</accession>
<dbReference type="Gene3D" id="3.30.70.2080">
    <property type="match status" value="1"/>
</dbReference>
<evidence type="ECO:0000259" key="9">
    <source>
        <dbReference type="Pfam" id="PF16733"/>
    </source>
</evidence>
<dbReference type="Pfam" id="PF01694">
    <property type="entry name" value="Rhomboid"/>
    <property type="match status" value="1"/>
</dbReference>
<keyword evidence="11" id="KW-1185">Reference proteome</keyword>
<feature type="domain" description="Rhomboid protease N-terminal" evidence="9">
    <location>
        <begin position="1"/>
        <end position="61"/>
    </location>
</feature>
<evidence type="ECO:0000256" key="3">
    <source>
        <dbReference type="ARBA" id="ARBA00022692"/>
    </source>
</evidence>
<keyword evidence="3 7" id="KW-0812">Transmembrane</keyword>
<comment type="similarity">
    <text evidence="2">Belongs to the peptidase S54 family.</text>
</comment>
<evidence type="ECO:0000259" key="8">
    <source>
        <dbReference type="Pfam" id="PF01694"/>
    </source>
</evidence>
<evidence type="ECO:0000313" key="11">
    <source>
        <dbReference type="Proteomes" id="UP001595840"/>
    </source>
</evidence>
<keyword evidence="5 7" id="KW-1133">Transmembrane helix</keyword>
<feature type="transmembrane region" description="Helical" evidence="7">
    <location>
        <begin position="203"/>
        <end position="220"/>
    </location>
</feature>
<dbReference type="PANTHER" id="PTHR43731">
    <property type="entry name" value="RHOMBOID PROTEASE"/>
    <property type="match status" value="1"/>
</dbReference>
<organism evidence="10 11">
    <name type="scientific">Simiduia curdlanivorans</name>
    <dbReference type="NCBI Taxonomy" id="1492769"/>
    <lineage>
        <taxon>Bacteria</taxon>
        <taxon>Pseudomonadati</taxon>
        <taxon>Pseudomonadota</taxon>
        <taxon>Gammaproteobacteria</taxon>
        <taxon>Cellvibrionales</taxon>
        <taxon>Cellvibrionaceae</taxon>
        <taxon>Simiduia</taxon>
    </lineage>
</organism>
<dbReference type="InterPro" id="IPR038244">
    <property type="entry name" value="NRho_sf"/>
</dbReference>
<proteinExistence type="inferred from homology"/>
<evidence type="ECO:0000256" key="4">
    <source>
        <dbReference type="ARBA" id="ARBA00022801"/>
    </source>
</evidence>
<evidence type="ECO:0000256" key="6">
    <source>
        <dbReference type="ARBA" id="ARBA00023136"/>
    </source>
</evidence>
<comment type="subcellular location">
    <subcellularLocation>
        <location evidence="1">Membrane</location>
        <topology evidence="1">Multi-pass membrane protein</topology>
    </subcellularLocation>
</comment>
<keyword evidence="10" id="KW-0645">Protease</keyword>
<feature type="transmembrane region" description="Helical" evidence="7">
    <location>
        <begin position="177"/>
        <end position="197"/>
    </location>
</feature>
<dbReference type="GO" id="GO:0008233">
    <property type="term" value="F:peptidase activity"/>
    <property type="evidence" value="ECO:0007669"/>
    <property type="project" value="UniProtKB-KW"/>
</dbReference>
<dbReference type="GO" id="GO:0006508">
    <property type="term" value="P:proteolysis"/>
    <property type="evidence" value="ECO:0007669"/>
    <property type="project" value="UniProtKB-KW"/>
</dbReference>
<dbReference type="SUPFAM" id="SSF144091">
    <property type="entry name" value="Rhomboid-like"/>
    <property type="match status" value="1"/>
</dbReference>
<comment type="caution">
    <text evidence="10">The sequence shown here is derived from an EMBL/GenBank/DDBJ whole genome shotgun (WGS) entry which is preliminary data.</text>
</comment>
<dbReference type="Proteomes" id="UP001595840">
    <property type="component" value="Unassembled WGS sequence"/>
</dbReference>
<dbReference type="RefSeq" id="WP_290262613.1">
    <property type="nucleotide sequence ID" value="NZ_JAUFQG010000004.1"/>
</dbReference>
<dbReference type="InterPro" id="IPR031976">
    <property type="entry name" value="NRho"/>
</dbReference>
<feature type="transmembrane region" description="Helical" evidence="7">
    <location>
        <begin position="86"/>
        <end position="105"/>
    </location>
</feature>